<name>A0A2I1IL79_9ACTO</name>
<keyword evidence="1" id="KW-0812">Transmembrane</keyword>
<evidence type="ECO:0000313" key="3">
    <source>
        <dbReference type="Proteomes" id="UP000235122"/>
    </source>
</evidence>
<proteinExistence type="predicted"/>
<dbReference type="AlphaFoldDB" id="A0A2I1IL79"/>
<dbReference type="EMBL" id="PKKO01000005">
    <property type="protein sequence ID" value="PKY71881.1"/>
    <property type="molecule type" value="Genomic_DNA"/>
</dbReference>
<accession>A0A2I1IL79</accession>
<dbReference type="Proteomes" id="UP000235122">
    <property type="component" value="Unassembled WGS sequence"/>
</dbReference>
<dbReference type="RefSeq" id="WP_024331700.1">
    <property type="nucleotide sequence ID" value="NZ_JASOXK010000006.1"/>
</dbReference>
<keyword evidence="1" id="KW-1133">Transmembrane helix</keyword>
<dbReference type="STRING" id="33007.HMPREF3198_02184"/>
<sequence length="117" mass="12349">MQLGSIPGYIAAIAFALLVILAAVPLIKLGSLIDELRKTVRELTVDTRSTVQEAAKTIGEVNSQLGRVDSVTRSASQMAQDASALSTLVSSTVARPLIKLAAFSAATREVLGRNKKQ</sequence>
<dbReference type="Pfam" id="PF06103">
    <property type="entry name" value="DUF948"/>
    <property type="match status" value="1"/>
</dbReference>
<keyword evidence="3" id="KW-1185">Reference proteome</keyword>
<evidence type="ECO:0000313" key="2">
    <source>
        <dbReference type="EMBL" id="PKY71881.1"/>
    </source>
</evidence>
<reference evidence="2 3" key="1">
    <citation type="submission" date="2017-12" db="EMBL/GenBank/DDBJ databases">
        <title>Phylogenetic diversity of female urinary microbiome.</title>
        <authorList>
            <person name="Thomas-White K."/>
            <person name="Wolfe A.J."/>
        </authorList>
    </citation>
    <scope>NUCLEOTIDE SEQUENCE [LARGE SCALE GENOMIC DNA]</scope>
    <source>
        <strain evidence="2 3">UMB0402</strain>
    </source>
</reference>
<feature type="transmembrane region" description="Helical" evidence="1">
    <location>
        <begin position="6"/>
        <end position="27"/>
    </location>
</feature>
<protein>
    <submittedName>
        <fullName evidence="2">DUF948 domain-containing protein</fullName>
    </submittedName>
</protein>
<dbReference type="GeneID" id="35866925"/>
<comment type="caution">
    <text evidence="2">The sequence shown here is derived from an EMBL/GenBank/DDBJ whole genome shotgun (WGS) entry which is preliminary data.</text>
</comment>
<evidence type="ECO:0000256" key="1">
    <source>
        <dbReference type="SAM" id="Phobius"/>
    </source>
</evidence>
<organism evidence="2 3">
    <name type="scientific">Winkia neuii</name>
    <dbReference type="NCBI Taxonomy" id="33007"/>
    <lineage>
        <taxon>Bacteria</taxon>
        <taxon>Bacillati</taxon>
        <taxon>Actinomycetota</taxon>
        <taxon>Actinomycetes</taxon>
        <taxon>Actinomycetales</taxon>
        <taxon>Actinomycetaceae</taxon>
        <taxon>Winkia</taxon>
    </lineage>
</organism>
<keyword evidence="1" id="KW-0472">Membrane</keyword>
<dbReference type="InterPro" id="IPR009293">
    <property type="entry name" value="UPF0478"/>
</dbReference>
<gene>
    <name evidence="2" type="ORF">CYJ19_09190</name>
</gene>